<dbReference type="Pfam" id="PF01135">
    <property type="entry name" value="PCMT"/>
    <property type="match status" value="1"/>
</dbReference>
<protein>
    <recommendedName>
        <fullName evidence="7">Protein-L-isoaspartate O-methyltransferase</fullName>
        <ecNumber evidence="7">2.1.1.77</ecNumber>
    </recommendedName>
</protein>
<name>A0A0D7A4V2_9AGAR</name>
<comment type="similarity">
    <text evidence="2 7">Belongs to the methyltransferase superfamily. L-isoaspartyl/D-aspartyl protein methyltransferase family.</text>
</comment>
<comment type="subcellular location">
    <subcellularLocation>
        <location evidence="1">Cytoplasm</location>
    </subcellularLocation>
</comment>
<dbReference type="PANTHER" id="PTHR11579">
    <property type="entry name" value="PROTEIN-L-ISOASPARTATE O-METHYLTRANSFERASE"/>
    <property type="match status" value="1"/>
</dbReference>
<dbReference type="GO" id="GO:0004719">
    <property type="term" value="F:protein-L-isoaspartate (D-aspartate) O-methyltransferase activity"/>
    <property type="evidence" value="ECO:0007669"/>
    <property type="project" value="UniProtKB-UniRule"/>
</dbReference>
<accession>A0A0D7A4V2</accession>
<keyword evidence="5 7" id="KW-0808">Transferase</keyword>
<dbReference type="OrthoDB" id="73890at2759"/>
<evidence type="ECO:0000256" key="5">
    <source>
        <dbReference type="ARBA" id="ARBA00022679"/>
    </source>
</evidence>
<organism evidence="8 9">
    <name type="scientific">Fistulina hepatica ATCC 64428</name>
    <dbReference type="NCBI Taxonomy" id="1128425"/>
    <lineage>
        <taxon>Eukaryota</taxon>
        <taxon>Fungi</taxon>
        <taxon>Dikarya</taxon>
        <taxon>Basidiomycota</taxon>
        <taxon>Agaricomycotina</taxon>
        <taxon>Agaricomycetes</taxon>
        <taxon>Agaricomycetidae</taxon>
        <taxon>Agaricales</taxon>
        <taxon>Fistulinaceae</taxon>
        <taxon>Fistulina</taxon>
    </lineage>
</organism>
<dbReference type="InterPro" id="IPR000682">
    <property type="entry name" value="PCMT"/>
</dbReference>
<evidence type="ECO:0000256" key="1">
    <source>
        <dbReference type="ARBA" id="ARBA00004496"/>
    </source>
</evidence>
<evidence type="ECO:0000256" key="6">
    <source>
        <dbReference type="ARBA" id="ARBA00022691"/>
    </source>
</evidence>
<keyword evidence="6 7" id="KW-0949">S-adenosyl-L-methionine</keyword>
<dbReference type="NCBIfam" id="TIGR00080">
    <property type="entry name" value="pimt"/>
    <property type="match status" value="1"/>
</dbReference>
<dbReference type="EC" id="2.1.1.77" evidence="7"/>
<sequence length="221" mass="23612">MAWRCSSRTNAGLIANLKSHGIIQSERVEAVDRANYVQDVSTAYEDCPQPIGYGATISAPHMHAYAAESLLPFLRPGARVLDVGSGSGYLTAVLHHLASADARPSKPSVIVGIEHIPELVEISKENIKKDGLAGSDILFVCGDGRKGYPSHGPYDAIHVGAAAPTLVESLVDQLAAPGRMFIPVGTWHQSIIEVDKDETGHVTHTEKMGVNYVLLTDPPKS</sequence>
<proteinExistence type="inferred from homology"/>
<keyword evidence="4 7" id="KW-0489">Methyltransferase</keyword>
<dbReference type="PANTHER" id="PTHR11579:SF0">
    <property type="entry name" value="PROTEIN-L-ISOASPARTATE(D-ASPARTATE) O-METHYLTRANSFERASE"/>
    <property type="match status" value="1"/>
</dbReference>
<dbReference type="GO" id="GO:0032259">
    <property type="term" value="P:methylation"/>
    <property type="evidence" value="ECO:0007669"/>
    <property type="project" value="UniProtKB-KW"/>
</dbReference>
<dbReference type="PROSITE" id="PS01279">
    <property type="entry name" value="PCMT"/>
    <property type="match status" value="1"/>
</dbReference>
<dbReference type="CDD" id="cd02440">
    <property type="entry name" value="AdoMet_MTases"/>
    <property type="match status" value="1"/>
</dbReference>
<evidence type="ECO:0000313" key="8">
    <source>
        <dbReference type="EMBL" id="KIY45833.1"/>
    </source>
</evidence>
<evidence type="ECO:0000256" key="4">
    <source>
        <dbReference type="ARBA" id="ARBA00022603"/>
    </source>
</evidence>
<dbReference type="AlphaFoldDB" id="A0A0D7A4V2"/>
<evidence type="ECO:0000256" key="7">
    <source>
        <dbReference type="RuleBase" id="RU003802"/>
    </source>
</evidence>
<keyword evidence="9" id="KW-1185">Reference proteome</keyword>
<evidence type="ECO:0000256" key="3">
    <source>
        <dbReference type="ARBA" id="ARBA00022490"/>
    </source>
</evidence>
<dbReference type="Gene3D" id="3.40.50.150">
    <property type="entry name" value="Vaccinia Virus protein VP39"/>
    <property type="match status" value="1"/>
</dbReference>
<dbReference type="Proteomes" id="UP000054144">
    <property type="component" value="Unassembled WGS sequence"/>
</dbReference>
<keyword evidence="3" id="KW-0963">Cytoplasm</keyword>
<evidence type="ECO:0000256" key="2">
    <source>
        <dbReference type="ARBA" id="ARBA00005369"/>
    </source>
</evidence>
<dbReference type="EMBL" id="KN882045">
    <property type="protein sequence ID" value="KIY45833.1"/>
    <property type="molecule type" value="Genomic_DNA"/>
</dbReference>
<dbReference type="InterPro" id="IPR029063">
    <property type="entry name" value="SAM-dependent_MTases_sf"/>
</dbReference>
<dbReference type="GO" id="GO:0005737">
    <property type="term" value="C:cytoplasm"/>
    <property type="evidence" value="ECO:0007669"/>
    <property type="project" value="UniProtKB-SubCell"/>
</dbReference>
<comment type="catalytic activity">
    <reaction evidence="7">
        <text>[protein]-L-isoaspartate + S-adenosyl-L-methionine = [protein]-L-isoaspartate alpha-methyl ester + S-adenosyl-L-homocysteine</text>
        <dbReference type="Rhea" id="RHEA:12705"/>
        <dbReference type="Rhea" id="RHEA-COMP:12143"/>
        <dbReference type="Rhea" id="RHEA-COMP:12144"/>
        <dbReference type="ChEBI" id="CHEBI:57856"/>
        <dbReference type="ChEBI" id="CHEBI:59789"/>
        <dbReference type="ChEBI" id="CHEBI:90596"/>
        <dbReference type="ChEBI" id="CHEBI:90598"/>
        <dbReference type="EC" id="2.1.1.77"/>
    </reaction>
</comment>
<gene>
    <name evidence="8" type="ORF">FISHEDRAFT_66645</name>
</gene>
<dbReference type="SUPFAM" id="SSF53335">
    <property type="entry name" value="S-adenosyl-L-methionine-dependent methyltransferases"/>
    <property type="match status" value="1"/>
</dbReference>
<evidence type="ECO:0000313" key="9">
    <source>
        <dbReference type="Proteomes" id="UP000054144"/>
    </source>
</evidence>
<reference evidence="8 9" key="1">
    <citation type="journal article" date="2015" name="Fungal Genet. Biol.">
        <title>Evolution of novel wood decay mechanisms in Agaricales revealed by the genome sequences of Fistulina hepatica and Cylindrobasidium torrendii.</title>
        <authorList>
            <person name="Floudas D."/>
            <person name="Held B.W."/>
            <person name="Riley R."/>
            <person name="Nagy L.G."/>
            <person name="Koehler G."/>
            <person name="Ransdell A.S."/>
            <person name="Younus H."/>
            <person name="Chow J."/>
            <person name="Chiniquy J."/>
            <person name="Lipzen A."/>
            <person name="Tritt A."/>
            <person name="Sun H."/>
            <person name="Haridas S."/>
            <person name="LaButti K."/>
            <person name="Ohm R.A."/>
            <person name="Kues U."/>
            <person name="Blanchette R.A."/>
            <person name="Grigoriev I.V."/>
            <person name="Minto R.E."/>
            <person name="Hibbett D.S."/>
        </authorList>
    </citation>
    <scope>NUCLEOTIDE SEQUENCE [LARGE SCALE GENOMIC DNA]</scope>
    <source>
        <strain evidence="8 9">ATCC 64428</strain>
    </source>
</reference>